<dbReference type="AlphaFoldDB" id="A0A371H9G5"/>
<sequence>MTWAKPVSKLLFGFTLTYMEEPKKNMTAENVISPTGIPKPTTQPALTWMSMIVPNAITRNRPRQESERKAPKMGKKLDKAFHRNIIIAPVAGSK</sequence>
<name>A0A371H9G5_MUCPR</name>
<reference evidence="1" key="1">
    <citation type="submission" date="2018-05" db="EMBL/GenBank/DDBJ databases">
        <title>Draft genome of Mucuna pruriens seed.</title>
        <authorList>
            <person name="Nnadi N.E."/>
            <person name="Vos R."/>
            <person name="Hasami M.H."/>
            <person name="Devisetty U.K."/>
            <person name="Aguiy J.C."/>
        </authorList>
    </citation>
    <scope>NUCLEOTIDE SEQUENCE [LARGE SCALE GENOMIC DNA]</scope>
    <source>
        <strain evidence="1">JCA_2017</strain>
    </source>
</reference>
<evidence type="ECO:0000313" key="1">
    <source>
        <dbReference type="EMBL" id="RDX99415.1"/>
    </source>
</evidence>
<comment type="caution">
    <text evidence="1">The sequence shown here is derived from an EMBL/GenBank/DDBJ whole genome shotgun (WGS) entry which is preliminary data.</text>
</comment>
<dbReference type="Proteomes" id="UP000257109">
    <property type="component" value="Unassembled WGS sequence"/>
</dbReference>
<accession>A0A371H9G5</accession>
<feature type="non-terminal residue" evidence="1">
    <location>
        <position position="1"/>
    </location>
</feature>
<evidence type="ECO:0000313" key="2">
    <source>
        <dbReference type="Proteomes" id="UP000257109"/>
    </source>
</evidence>
<protein>
    <submittedName>
        <fullName evidence="1">Uncharacterized protein</fullName>
    </submittedName>
</protein>
<organism evidence="1 2">
    <name type="scientific">Mucuna pruriens</name>
    <name type="common">Velvet bean</name>
    <name type="synonym">Dolichos pruriens</name>
    <dbReference type="NCBI Taxonomy" id="157652"/>
    <lineage>
        <taxon>Eukaryota</taxon>
        <taxon>Viridiplantae</taxon>
        <taxon>Streptophyta</taxon>
        <taxon>Embryophyta</taxon>
        <taxon>Tracheophyta</taxon>
        <taxon>Spermatophyta</taxon>
        <taxon>Magnoliopsida</taxon>
        <taxon>eudicotyledons</taxon>
        <taxon>Gunneridae</taxon>
        <taxon>Pentapetalae</taxon>
        <taxon>rosids</taxon>
        <taxon>fabids</taxon>
        <taxon>Fabales</taxon>
        <taxon>Fabaceae</taxon>
        <taxon>Papilionoideae</taxon>
        <taxon>50 kb inversion clade</taxon>
        <taxon>NPAAA clade</taxon>
        <taxon>indigoferoid/millettioid clade</taxon>
        <taxon>Phaseoleae</taxon>
        <taxon>Mucuna</taxon>
    </lineage>
</organism>
<keyword evidence="2" id="KW-1185">Reference proteome</keyword>
<gene>
    <name evidence="1" type="ORF">CR513_17543</name>
</gene>
<dbReference type="EMBL" id="QJKJ01003231">
    <property type="protein sequence ID" value="RDX99415.1"/>
    <property type="molecule type" value="Genomic_DNA"/>
</dbReference>
<proteinExistence type="predicted"/>